<organism evidence="10 11">
    <name type="scientific">Raoultella lignicola</name>
    <dbReference type="NCBI Taxonomy" id="3040939"/>
    <lineage>
        <taxon>Bacteria</taxon>
        <taxon>Pseudomonadati</taxon>
        <taxon>Pseudomonadota</taxon>
        <taxon>Gammaproteobacteria</taxon>
        <taxon>Enterobacterales</taxon>
        <taxon>Enterobacteriaceae</taxon>
        <taxon>Klebsiella/Raoultella group</taxon>
        <taxon>Raoultella</taxon>
    </lineage>
</organism>
<proteinExistence type="inferred from homology"/>
<reference evidence="10 11" key="1">
    <citation type="submission" date="2024-04" db="EMBL/GenBank/DDBJ databases">
        <title>Two novel Raoultella species associated with bleeding cankers of broadleaf hosts, Raoultella scottia sp. nov. and Raoultella lignicola sp. nov.</title>
        <authorList>
            <person name="Brady C.L."/>
        </authorList>
    </citation>
    <scope>NUCLEOTIDE SEQUENCE [LARGE SCALE GENOMIC DNA]</scope>
    <source>
        <strain evidence="10 11">TW_WC1a.1</strain>
    </source>
</reference>
<dbReference type="Proteomes" id="UP001312893">
    <property type="component" value="Unassembled WGS sequence"/>
</dbReference>
<comment type="similarity">
    <text evidence="2">Belongs to the ABC transporter superfamily.</text>
</comment>
<dbReference type="InterPro" id="IPR003593">
    <property type="entry name" value="AAA+_ATPase"/>
</dbReference>
<dbReference type="Gene3D" id="3.40.50.300">
    <property type="entry name" value="P-loop containing nucleotide triphosphate hydrolases"/>
    <property type="match status" value="1"/>
</dbReference>
<comment type="caution">
    <text evidence="10">The sequence shown here is derived from an EMBL/GenBank/DDBJ whole genome shotgun (WGS) entry which is preliminary data.</text>
</comment>
<protein>
    <submittedName>
        <fullName evidence="10">Putrescine export ABC transporter ATP-binding protein SapD</fullName>
    </submittedName>
</protein>
<dbReference type="RefSeq" id="WP_123754056.1">
    <property type="nucleotide sequence ID" value="NZ_JARXNK020000104.1"/>
</dbReference>
<dbReference type="EMBL" id="JARXNK020000104">
    <property type="protein sequence ID" value="MEL0553041.1"/>
    <property type="molecule type" value="Genomic_DNA"/>
</dbReference>
<keyword evidence="5" id="KW-0997">Cell inner membrane</keyword>
<sequence length="330" mass="37558">MPLLDIRNLTIEFKTNEGWVKAVDRVSLTLAEGEIRGLVGESGSGKSLIAKAICGVTKDNWRVTADRMRFDDIDLLRLSNRERRKLIGHNVSMIFQEPQSCLDPSERIGLQLMQNIPGWTFKGHWWQRIGWRKRRAIELLHRVGIKDHKDAMRSFPYELTDGECQKVMIAIALANQPRLLIADEPTNAMEPTTQAQIIRLLTRLNQNNNTTILLISHDMQMLSKWADKINVMYCGQTVETALSEELVNTPHHPYTQALIRAIPDFGSALPHKSRLNTLSGAIPLLEQLPIGCRLGPRCPYAQRECIETPRLVGARTHLYACHFPLNMEKE</sequence>
<dbReference type="InterPro" id="IPR050388">
    <property type="entry name" value="ABC_Ni/Peptide_Import"/>
</dbReference>
<feature type="domain" description="ABC transporter" evidence="9">
    <location>
        <begin position="6"/>
        <end position="259"/>
    </location>
</feature>
<evidence type="ECO:0000256" key="1">
    <source>
        <dbReference type="ARBA" id="ARBA00004417"/>
    </source>
</evidence>
<evidence type="ECO:0000256" key="5">
    <source>
        <dbReference type="ARBA" id="ARBA00022519"/>
    </source>
</evidence>
<dbReference type="InterPro" id="IPR027417">
    <property type="entry name" value="P-loop_NTPase"/>
</dbReference>
<keyword evidence="8" id="KW-0472">Membrane</keyword>
<dbReference type="SMART" id="SM00382">
    <property type="entry name" value="AAA"/>
    <property type="match status" value="1"/>
</dbReference>
<dbReference type="NCBIfam" id="NF011674">
    <property type="entry name" value="PRK15093.1"/>
    <property type="match status" value="1"/>
</dbReference>
<dbReference type="SUPFAM" id="SSF52540">
    <property type="entry name" value="P-loop containing nucleoside triphosphate hydrolases"/>
    <property type="match status" value="1"/>
</dbReference>
<evidence type="ECO:0000256" key="7">
    <source>
        <dbReference type="ARBA" id="ARBA00022840"/>
    </source>
</evidence>
<accession>A0ABU9F9J1</accession>
<evidence type="ECO:0000256" key="6">
    <source>
        <dbReference type="ARBA" id="ARBA00022741"/>
    </source>
</evidence>
<evidence type="ECO:0000256" key="4">
    <source>
        <dbReference type="ARBA" id="ARBA00022475"/>
    </source>
</evidence>
<evidence type="ECO:0000256" key="8">
    <source>
        <dbReference type="ARBA" id="ARBA00023136"/>
    </source>
</evidence>
<comment type="subcellular location">
    <subcellularLocation>
        <location evidence="1">Cell inner membrane</location>
        <topology evidence="1">Peripheral membrane protein</topology>
    </subcellularLocation>
</comment>
<dbReference type="InterPro" id="IPR003439">
    <property type="entry name" value="ABC_transporter-like_ATP-bd"/>
</dbReference>
<keyword evidence="4" id="KW-1003">Cell membrane</keyword>
<evidence type="ECO:0000256" key="3">
    <source>
        <dbReference type="ARBA" id="ARBA00022448"/>
    </source>
</evidence>
<keyword evidence="11" id="KW-1185">Reference proteome</keyword>
<dbReference type="Pfam" id="PF08352">
    <property type="entry name" value="oligo_HPY"/>
    <property type="match status" value="1"/>
</dbReference>
<keyword evidence="6" id="KW-0547">Nucleotide-binding</keyword>
<evidence type="ECO:0000259" key="9">
    <source>
        <dbReference type="PROSITE" id="PS50893"/>
    </source>
</evidence>
<dbReference type="GO" id="GO:0005524">
    <property type="term" value="F:ATP binding"/>
    <property type="evidence" value="ECO:0007669"/>
    <property type="project" value="UniProtKB-KW"/>
</dbReference>
<keyword evidence="3" id="KW-0813">Transport</keyword>
<dbReference type="NCBIfam" id="TIGR01727">
    <property type="entry name" value="oligo_HPY"/>
    <property type="match status" value="1"/>
</dbReference>
<name>A0ABU9F9J1_9ENTR</name>
<keyword evidence="7 10" id="KW-0067">ATP-binding</keyword>
<evidence type="ECO:0000256" key="2">
    <source>
        <dbReference type="ARBA" id="ARBA00005417"/>
    </source>
</evidence>
<dbReference type="InterPro" id="IPR013563">
    <property type="entry name" value="Oligopep_ABC_C"/>
</dbReference>
<evidence type="ECO:0000313" key="11">
    <source>
        <dbReference type="Proteomes" id="UP001312893"/>
    </source>
</evidence>
<gene>
    <name evidence="10" type="primary">sapD</name>
    <name evidence="10" type="ORF">QFI96_015190</name>
</gene>
<dbReference type="CDD" id="cd03257">
    <property type="entry name" value="ABC_NikE_OppD_transporters"/>
    <property type="match status" value="1"/>
</dbReference>
<dbReference type="PANTHER" id="PTHR43297:SF4">
    <property type="entry name" value="PUTRESCINE EXPORT SYSTEM ATP-BINDING PROTEIN SAPD"/>
    <property type="match status" value="1"/>
</dbReference>
<dbReference type="PANTHER" id="PTHR43297">
    <property type="entry name" value="OLIGOPEPTIDE TRANSPORT ATP-BINDING PROTEIN APPD"/>
    <property type="match status" value="1"/>
</dbReference>
<dbReference type="PROSITE" id="PS50893">
    <property type="entry name" value="ABC_TRANSPORTER_2"/>
    <property type="match status" value="1"/>
</dbReference>
<evidence type="ECO:0000313" key="10">
    <source>
        <dbReference type="EMBL" id="MEL0553041.1"/>
    </source>
</evidence>
<dbReference type="Pfam" id="PF00005">
    <property type="entry name" value="ABC_tran"/>
    <property type="match status" value="1"/>
</dbReference>